<dbReference type="AlphaFoldDB" id="A0A381UXQ5"/>
<dbReference type="CDD" id="cd01714">
    <property type="entry name" value="ETF_beta"/>
    <property type="match status" value="1"/>
</dbReference>
<gene>
    <name evidence="5" type="ORF">METZ01_LOCUS85776</name>
</gene>
<dbReference type="SUPFAM" id="SSF52402">
    <property type="entry name" value="Adenine nucleotide alpha hydrolases-like"/>
    <property type="match status" value="1"/>
</dbReference>
<name>A0A381UXQ5_9ZZZZ</name>
<dbReference type="InterPro" id="IPR014730">
    <property type="entry name" value="ETF_a/b_N"/>
</dbReference>
<evidence type="ECO:0000256" key="2">
    <source>
        <dbReference type="ARBA" id="ARBA00022448"/>
    </source>
</evidence>
<dbReference type="Pfam" id="PF01012">
    <property type="entry name" value="ETF"/>
    <property type="match status" value="1"/>
</dbReference>
<accession>A0A381UXQ5</accession>
<keyword evidence="2" id="KW-0813">Transport</keyword>
<comment type="similarity">
    <text evidence="1">Belongs to the ETF beta-subunit/FixA family.</text>
</comment>
<feature type="domain" description="Electron transfer flavoprotein alpha/beta-subunit N-terminal" evidence="4">
    <location>
        <begin position="23"/>
        <end position="214"/>
    </location>
</feature>
<keyword evidence="3" id="KW-0249">Electron transport</keyword>
<dbReference type="GO" id="GO:0009055">
    <property type="term" value="F:electron transfer activity"/>
    <property type="evidence" value="ECO:0007669"/>
    <property type="project" value="InterPro"/>
</dbReference>
<evidence type="ECO:0000256" key="3">
    <source>
        <dbReference type="ARBA" id="ARBA00022982"/>
    </source>
</evidence>
<dbReference type="InterPro" id="IPR033948">
    <property type="entry name" value="ETF_beta_N"/>
</dbReference>
<protein>
    <recommendedName>
        <fullName evidence="4">Electron transfer flavoprotein alpha/beta-subunit N-terminal domain-containing protein</fullName>
    </recommendedName>
</protein>
<dbReference type="InterPro" id="IPR014729">
    <property type="entry name" value="Rossmann-like_a/b/a_fold"/>
</dbReference>
<evidence type="ECO:0000256" key="1">
    <source>
        <dbReference type="ARBA" id="ARBA00007557"/>
    </source>
</evidence>
<evidence type="ECO:0000259" key="4">
    <source>
        <dbReference type="SMART" id="SM00893"/>
    </source>
</evidence>
<dbReference type="PANTHER" id="PTHR21294">
    <property type="entry name" value="ELECTRON TRANSFER FLAVOPROTEIN BETA-SUBUNIT"/>
    <property type="match status" value="1"/>
</dbReference>
<dbReference type="PIRSF" id="PIRSF000090">
    <property type="entry name" value="Beta-ETF"/>
    <property type="match status" value="1"/>
</dbReference>
<proteinExistence type="inferred from homology"/>
<dbReference type="InterPro" id="IPR012255">
    <property type="entry name" value="ETF_b"/>
</dbReference>
<dbReference type="SMART" id="SM00893">
    <property type="entry name" value="ETF"/>
    <property type="match status" value="1"/>
</dbReference>
<organism evidence="5">
    <name type="scientific">marine metagenome</name>
    <dbReference type="NCBI Taxonomy" id="408172"/>
    <lineage>
        <taxon>unclassified sequences</taxon>
        <taxon>metagenomes</taxon>
        <taxon>ecological metagenomes</taxon>
    </lineage>
</organism>
<reference evidence="5" key="1">
    <citation type="submission" date="2018-05" db="EMBL/GenBank/DDBJ databases">
        <authorList>
            <person name="Lanie J.A."/>
            <person name="Ng W.-L."/>
            <person name="Kazmierczak K.M."/>
            <person name="Andrzejewski T.M."/>
            <person name="Davidsen T.M."/>
            <person name="Wayne K.J."/>
            <person name="Tettelin H."/>
            <person name="Glass J.I."/>
            <person name="Rusch D."/>
            <person name="Podicherti R."/>
            <person name="Tsui H.-C.T."/>
            <person name="Winkler M.E."/>
        </authorList>
    </citation>
    <scope>NUCLEOTIDE SEQUENCE</scope>
</reference>
<evidence type="ECO:0000313" key="5">
    <source>
        <dbReference type="EMBL" id="SVA32922.1"/>
    </source>
</evidence>
<sequence>MKIAVLVKQVIGSESALEISDDNTWVKEENASFVMNPPDNYALEEALIIKEKIGEGEVVIVSQGPDRVQKVIREALAKGADRGIHIEENGHVETDPLSIAKSLVAAIKDENFDLILSGLQSDDTGMGQTGVLIGEFLGMSTATLAIETDIDKEKIRVKRELESGWFQWVTLGAPSSISIQSGINQPRYPSLKGIMGAKKKEIKVVQSHKAEKKQSMEKVFVPQTSKETEIIDTDLNSTVDRIVEILKLEVKVF</sequence>
<dbReference type="PANTHER" id="PTHR21294:SF8">
    <property type="entry name" value="ELECTRON TRANSFER FLAVOPROTEIN SUBUNIT BETA"/>
    <property type="match status" value="1"/>
</dbReference>
<dbReference type="EMBL" id="UINC01007366">
    <property type="protein sequence ID" value="SVA32922.1"/>
    <property type="molecule type" value="Genomic_DNA"/>
</dbReference>
<dbReference type="Gene3D" id="3.40.50.620">
    <property type="entry name" value="HUPs"/>
    <property type="match status" value="1"/>
</dbReference>